<comment type="caution">
    <text evidence="1">The sequence shown here is derived from an EMBL/GenBank/DDBJ whole genome shotgun (WGS) entry which is preliminary data.</text>
</comment>
<organism evidence="1 2">
    <name type="scientific">Leucogyrophana mollusca</name>
    <dbReference type="NCBI Taxonomy" id="85980"/>
    <lineage>
        <taxon>Eukaryota</taxon>
        <taxon>Fungi</taxon>
        <taxon>Dikarya</taxon>
        <taxon>Basidiomycota</taxon>
        <taxon>Agaricomycotina</taxon>
        <taxon>Agaricomycetes</taxon>
        <taxon>Agaricomycetidae</taxon>
        <taxon>Boletales</taxon>
        <taxon>Boletales incertae sedis</taxon>
        <taxon>Leucogyrophana</taxon>
    </lineage>
</organism>
<keyword evidence="2" id="KW-1185">Reference proteome</keyword>
<evidence type="ECO:0000313" key="1">
    <source>
        <dbReference type="EMBL" id="KAH7930817.1"/>
    </source>
</evidence>
<accession>A0ACB8BZ66</accession>
<proteinExistence type="predicted"/>
<dbReference type="Proteomes" id="UP000790709">
    <property type="component" value="Unassembled WGS sequence"/>
</dbReference>
<gene>
    <name evidence="1" type="ORF">BV22DRAFT_1027976</name>
</gene>
<sequence>MYTRHIAPPELACTPRTSLDPKHYPTTDAVMKDLKTCSRRLQIVLSSYGDDLRILDRLYYKSKNQHRMALYFKRVSEIRRYAQRLTDMNVLDTVETLRAAFFGVTSSKDQKSTRAAWNHVPNARYVAFVSERLAACSALILKMYERLLEAYRHFALAMQSGAFIQLILLFAGITSRMLALVHELEDALQTGASICRRILDIIDPNHTHKVRCASTQSLEPAKAFVHIVNTPVIDPDVVLEDLGDTVTRLIHTDTPKDSSRPSEGLSMDDIIIVGAAVPSVAPEANGVNLPPVKVTVKRKNGSEKRPKKERRRNEIDDIFGF</sequence>
<reference evidence="1" key="1">
    <citation type="journal article" date="2021" name="New Phytol.">
        <title>Evolutionary innovations through gain and loss of genes in the ectomycorrhizal Boletales.</title>
        <authorList>
            <person name="Wu G."/>
            <person name="Miyauchi S."/>
            <person name="Morin E."/>
            <person name="Kuo A."/>
            <person name="Drula E."/>
            <person name="Varga T."/>
            <person name="Kohler A."/>
            <person name="Feng B."/>
            <person name="Cao Y."/>
            <person name="Lipzen A."/>
            <person name="Daum C."/>
            <person name="Hundley H."/>
            <person name="Pangilinan J."/>
            <person name="Johnson J."/>
            <person name="Barry K."/>
            <person name="LaButti K."/>
            <person name="Ng V."/>
            <person name="Ahrendt S."/>
            <person name="Min B."/>
            <person name="Choi I.G."/>
            <person name="Park H."/>
            <person name="Plett J.M."/>
            <person name="Magnuson J."/>
            <person name="Spatafora J.W."/>
            <person name="Nagy L.G."/>
            <person name="Henrissat B."/>
            <person name="Grigoriev I.V."/>
            <person name="Yang Z.L."/>
            <person name="Xu J."/>
            <person name="Martin F.M."/>
        </authorList>
    </citation>
    <scope>NUCLEOTIDE SEQUENCE</scope>
    <source>
        <strain evidence="1">KUC20120723A-06</strain>
    </source>
</reference>
<protein>
    <submittedName>
        <fullName evidence="1">Uncharacterized protein</fullName>
    </submittedName>
</protein>
<name>A0ACB8BZ66_9AGAM</name>
<dbReference type="EMBL" id="MU266329">
    <property type="protein sequence ID" value="KAH7930817.1"/>
    <property type="molecule type" value="Genomic_DNA"/>
</dbReference>
<evidence type="ECO:0000313" key="2">
    <source>
        <dbReference type="Proteomes" id="UP000790709"/>
    </source>
</evidence>